<dbReference type="AlphaFoldDB" id="A0AAJ5YWH3"/>
<evidence type="ECO:0000313" key="2">
    <source>
        <dbReference type="Proteomes" id="UP001219567"/>
    </source>
</evidence>
<sequence length="166" mass="18573">MAEERTHVFSGGYIDKYYFHIDNKHQKQGHGLLTASKDHTNQKFEFYSCGPPSGDFKQSTGKNGTDLHAYGVIRSAQNNDQCLTIVHDSKLVTEVDAVMTLIPCSKNANRRENQWFEIRGDVVDYVGKKGDTKLQSTYELNDGVVGIQASYTRGKGLNFGFMKLVG</sequence>
<dbReference type="EMBL" id="CP119948">
    <property type="protein sequence ID" value="WFD00821.1"/>
    <property type="molecule type" value="Genomic_DNA"/>
</dbReference>
<protein>
    <submittedName>
        <fullName evidence="1">Uncharacterized protein</fullName>
    </submittedName>
</protein>
<proteinExistence type="predicted"/>
<organism evidence="1 2">
    <name type="scientific">Malassezia yamatoensis</name>
    <dbReference type="NCBI Taxonomy" id="253288"/>
    <lineage>
        <taxon>Eukaryota</taxon>
        <taxon>Fungi</taxon>
        <taxon>Dikarya</taxon>
        <taxon>Basidiomycota</taxon>
        <taxon>Ustilaginomycotina</taxon>
        <taxon>Malasseziomycetes</taxon>
        <taxon>Malasseziales</taxon>
        <taxon>Malasseziaceae</taxon>
        <taxon>Malassezia</taxon>
    </lineage>
</organism>
<dbReference type="Proteomes" id="UP001219567">
    <property type="component" value="Chromosome 6"/>
</dbReference>
<keyword evidence="2" id="KW-1185">Reference proteome</keyword>
<accession>A0AAJ5YWH3</accession>
<reference evidence="1 2" key="1">
    <citation type="submission" date="2023-03" db="EMBL/GenBank/DDBJ databases">
        <title>Mating type loci evolution in Malassezia.</title>
        <authorList>
            <person name="Coelho M.A."/>
        </authorList>
    </citation>
    <scope>NUCLEOTIDE SEQUENCE [LARGE SCALE GENOMIC DNA]</scope>
    <source>
        <strain evidence="1 2">CBS 9725</strain>
    </source>
</reference>
<name>A0AAJ5YWH3_9BASI</name>
<gene>
    <name evidence="1" type="ORF">MYAM1_003574</name>
</gene>
<evidence type="ECO:0000313" key="1">
    <source>
        <dbReference type="EMBL" id="WFD00821.1"/>
    </source>
</evidence>